<sequence length="368" mass="43029">MRLRKKMAKKLSIIFMALWLTGCAPFTENNIIEELTPVTFLSLSKGDEGKIKISTILPSLSKEKKSVVTQEVSLIKEVLRSFNLNFYQEMKFGQMRMLIINEDLGRNEGIMSIINVLLTDPDISLRIYLVIVKGNFEEYLENQLDKQENLDYSFYQMLKHYEEKNQGELSVVNLHEFKNLLYTPYSDPFLPVFKIENDAISYKGTALFQNDKLVEILTTFDDRIFQLLHNDHYLAVLPIPKLQVVLGHVRSKTKVDINKSLSTMTYTVNIDSRIEEYRGEKQLFDPQDLEDFKKDIQSNLEKQTQELVKKMQELNVDPLQLGIHTLKPFSKPMDEKKWIELYKKMDIKIKYNININPLTDANSKRQNL</sequence>
<evidence type="ECO:0000259" key="9">
    <source>
        <dbReference type="Pfam" id="PF05504"/>
    </source>
</evidence>
<gene>
    <name evidence="11" type="ORF">SporoS204_05250</name>
</gene>
<evidence type="ECO:0000313" key="12">
    <source>
        <dbReference type="Proteomes" id="UP000192486"/>
    </source>
</evidence>
<keyword evidence="6" id="KW-0564">Palmitate</keyword>
<feature type="domain" description="Spore germination protein N-terminal" evidence="10">
    <location>
        <begin position="30"/>
        <end position="195"/>
    </location>
</feature>
<evidence type="ECO:0000256" key="3">
    <source>
        <dbReference type="ARBA" id="ARBA00022544"/>
    </source>
</evidence>
<dbReference type="InterPro" id="IPR057336">
    <property type="entry name" value="GerAC_N"/>
</dbReference>
<name>A0ABM6JU53_SPOUR</name>
<reference evidence="11 12" key="1">
    <citation type="submission" date="2016-04" db="EMBL/GenBank/DDBJ databases">
        <title>Comparative Genomics and Epigenetics of Sporosarcina ureae.</title>
        <authorList>
            <person name="Oliver A.S."/>
            <person name="Cooper K.K."/>
        </authorList>
    </citation>
    <scope>NUCLEOTIDE SEQUENCE [LARGE SCALE GENOMIC DNA]</scope>
    <source>
        <strain evidence="11 12">S204</strain>
    </source>
</reference>
<comment type="subcellular location">
    <subcellularLocation>
        <location evidence="1">Membrane</location>
        <topology evidence="1">Lipid-anchor</topology>
    </subcellularLocation>
</comment>
<dbReference type="InterPro" id="IPR008844">
    <property type="entry name" value="Spore_GerAC-like"/>
</dbReference>
<feature type="domain" description="Spore germination GerAC-like C-terminal" evidence="9">
    <location>
        <begin position="203"/>
        <end position="356"/>
    </location>
</feature>
<feature type="chain" id="PRO_5045240129" evidence="8">
    <location>
        <begin position="27"/>
        <end position="368"/>
    </location>
</feature>
<dbReference type="PROSITE" id="PS51257">
    <property type="entry name" value="PROKAR_LIPOPROTEIN"/>
    <property type="match status" value="1"/>
</dbReference>
<dbReference type="PANTHER" id="PTHR35789">
    <property type="entry name" value="SPORE GERMINATION PROTEIN B3"/>
    <property type="match status" value="1"/>
</dbReference>
<keyword evidence="4 8" id="KW-0732">Signal</keyword>
<keyword evidence="12" id="KW-1185">Reference proteome</keyword>
<evidence type="ECO:0000256" key="4">
    <source>
        <dbReference type="ARBA" id="ARBA00022729"/>
    </source>
</evidence>
<evidence type="ECO:0000256" key="6">
    <source>
        <dbReference type="ARBA" id="ARBA00023139"/>
    </source>
</evidence>
<comment type="similarity">
    <text evidence="2">Belongs to the GerABKC lipoprotein family.</text>
</comment>
<protein>
    <submittedName>
        <fullName evidence="11">Spore gernimation protein</fullName>
    </submittedName>
</protein>
<dbReference type="Gene3D" id="3.30.300.210">
    <property type="entry name" value="Nutrient germinant receptor protein C, domain 3"/>
    <property type="match status" value="1"/>
</dbReference>
<feature type="signal peptide" evidence="8">
    <location>
        <begin position="1"/>
        <end position="26"/>
    </location>
</feature>
<dbReference type="Proteomes" id="UP000192486">
    <property type="component" value="Chromosome"/>
</dbReference>
<dbReference type="Pfam" id="PF05504">
    <property type="entry name" value="Spore_GerAC"/>
    <property type="match status" value="1"/>
</dbReference>
<evidence type="ECO:0000256" key="7">
    <source>
        <dbReference type="ARBA" id="ARBA00023288"/>
    </source>
</evidence>
<accession>A0ABM6JU53</accession>
<keyword evidence="3" id="KW-0309">Germination</keyword>
<dbReference type="InterPro" id="IPR038501">
    <property type="entry name" value="Spore_GerAC_C_sf"/>
</dbReference>
<keyword evidence="7" id="KW-0449">Lipoprotein</keyword>
<dbReference type="EMBL" id="CP015108">
    <property type="protein sequence ID" value="ARF13618.1"/>
    <property type="molecule type" value="Genomic_DNA"/>
</dbReference>
<dbReference type="NCBIfam" id="TIGR02887">
    <property type="entry name" value="spore_ger_x_C"/>
    <property type="match status" value="1"/>
</dbReference>
<evidence type="ECO:0000256" key="5">
    <source>
        <dbReference type="ARBA" id="ARBA00023136"/>
    </source>
</evidence>
<organism evidence="11 12">
    <name type="scientific">Sporosarcina ureae</name>
    <dbReference type="NCBI Taxonomy" id="1571"/>
    <lineage>
        <taxon>Bacteria</taxon>
        <taxon>Bacillati</taxon>
        <taxon>Bacillota</taxon>
        <taxon>Bacilli</taxon>
        <taxon>Bacillales</taxon>
        <taxon>Caryophanaceae</taxon>
        <taxon>Sporosarcina</taxon>
    </lineage>
</organism>
<evidence type="ECO:0000259" key="10">
    <source>
        <dbReference type="Pfam" id="PF25198"/>
    </source>
</evidence>
<evidence type="ECO:0000313" key="11">
    <source>
        <dbReference type="EMBL" id="ARF13618.1"/>
    </source>
</evidence>
<keyword evidence="5" id="KW-0472">Membrane</keyword>
<evidence type="ECO:0000256" key="8">
    <source>
        <dbReference type="SAM" id="SignalP"/>
    </source>
</evidence>
<proteinExistence type="inferred from homology"/>
<dbReference type="PANTHER" id="PTHR35789:SF1">
    <property type="entry name" value="SPORE GERMINATION PROTEIN B3"/>
    <property type="match status" value="1"/>
</dbReference>
<dbReference type="InterPro" id="IPR046953">
    <property type="entry name" value="Spore_GerAC-like_C"/>
</dbReference>
<dbReference type="Pfam" id="PF25198">
    <property type="entry name" value="Spore_GerAC_N"/>
    <property type="match status" value="1"/>
</dbReference>
<evidence type="ECO:0000256" key="2">
    <source>
        <dbReference type="ARBA" id="ARBA00007886"/>
    </source>
</evidence>
<evidence type="ECO:0000256" key="1">
    <source>
        <dbReference type="ARBA" id="ARBA00004635"/>
    </source>
</evidence>